<dbReference type="PIRSF" id="PIRSF001093">
    <property type="entry name" value="B-hxosamndse_ab_euk"/>
    <property type="match status" value="1"/>
</dbReference>
<dbReference type="AlphaFoldDB" id="A0A9Q9DT98"/>
<dbReference type="Pfam" id="PF00728">
    <property type="entry name" value="Glyco_hydro_20"/>
    <property type="match status" value="1"/>
</dbReference>
<dbReference type="PRINTS" id="PR00738">
    <property type="entry name" value="GLHYDRLASE20"/>
</dbReference>
<dbReference type="GO" id="GO:0016231">
    <property type="term" value="F:beta-N-acetylglucosaminidase activity"/>
    <property type="evidence" value="ECO:0007669"/>
    <property type="project" value="TreeGrafter"/>
</dbReference>
<dbReference type="InterPro" id="IPR029019">
    <property type="entry name" value="HEX_eukaryotic_N"/>
</dbReference>
<comment type="catalytic activity">
    <reaction evidence="1 7">
        <text>Hydrolysis of terminal non-reducing N-acetyl-D-hexosamine residues in N-acetyl-beta-D-hexosaminides.</text>
        <dbReference type="EC" id="3.2.1.52"/>
    </reaction>
</comment>
<dbReference type="InterPro" id="IPR017853">
    <property type="entry name" value="GH"/>
</dbReference>
<dbReference type="CDD" id="cd06562">
    <property type="entry name" value="GH20_HexA_HexB-like"/>
    <property type="match status" value="1"/>
</dbReference>
<dbReference type="InterPro" id="IPR025705">
    <property type="entry name" value="Beta_hexosaminidase_sua/sub"/>
</dbReference>
<keyword evidence="5" id="KW-0325">Glycoprotein</keyword>
<evidence type="ECO:0000256" key="9">
    <source>
        <dbReference type="SAM" id="SignalP"/>
    </source>
</evidence>
<evidence type="ECO:0000259" key="10">
    <source>
        <dbReference type="Pfam" id="PF00728"/>
    </source>
</evidence>
<dbReference type="PANTHER" id="PTHR22600:SF58">
    <property type="entry name" value="BETA-HEXOSAMINIDASE"/>
    <property type="match status" value="1"/>
</dbReference>
<evidence type="ECO:0000256" key="5">
    <source>
        <dbReference type="ARBA" id="ARBA00023180"/>
    </source>
</evidence>
<dbReference type="GO" id="GO:0030203">
    <property type="term" value="P:glycosaminoglycan metabolic process"/>
    <property type="evidence" value="ECO:0007669"/>
    <property type="project" value="TreeGrafter"/>
</dbReference>
<keyword evidence="6 7" id="KW-0326">Glycosidase</keyword>
<dbReference type="Gene3D" id="3.30.379.10">
    <property type="entry name" value="Chitobiase/beta-hexosaminidase domain 2-like"/>
    <property type="match status" value="1"/>
</dbReference>
<evidence type="ECO:0000256" key="8">
    <source>
        <dbReference type="PIRSR" id="PIRSR001093-1"/>
    </source>
</evidence>
<reference evidence="12" key="1">
    <citation type="submission" date="2021-12" db="EMBL/GenBank/DDBJ databases">
        <title>Curvularia clavata genome.</title>
        <authorList>
            <person name="Cao Y."/>
        </authorList>
    </citation>
    <scope>NUCLEOTIDE SEQUENCE</scope>
    <source>
        <strain evidence="12">Yc1106</strain>
    </source>
</reference>
<evidence type="ECO:0000256" key="7">
    <source>
        <dbReference type="PIRNR" id="PIRNR001093"/>
    </source>
</evidence>
<feature type="active site" description="Proton donor" evidence="8">
    <location>
        <position position="385"/>
    </location>
</feature>
<dbReference type="SUPFAM" id="SSF51445">
    <property type="entry name" value="(Trans)glycosidases"/>
    <property type="match status" value="1"/>
</dbReference>
<dbReference type="Gene3D" id="3.20.20.80">
    <property type="entry name" value="Glycosidases"/>
    <property type="match status" value="1"/>
</dbReference>
<name>A0A9Q9DT98_CURCL</name>
<keyword evidence="4 7" id="KW-0378">Hydrolase</keyword>
<dbReference type="EC" id="3.2.1.52" evidence="7"/>
<gene>
    <name evidence="12" type="ORF">yc1106_04818</name>
</gene>
<dbReference type="GO" id="GO:0005975">
    <property type="term" value="P:carbohydrate metabolic process"/>
    <property type="evidence" value="ECO:0007669"/>
    <property type="project" value="InterPro"/>
</dbReference>
<proteinExistence type="inferred from homology"/>
<evidence type="ECO:0000256" key="6">
    <source>
        <dbReference type="ARBA" id="ARBA00023295"/>
    </source>
</evidence>
<evidence type="ECO:0000259" key="11">
    <source>
        <dbReference type="Pfam" id="PF14845"/>
    </source>
</evidence>
<accession>A0A9Q9DT98</accession>
<keyword evidence="13" id="KW-1185">Reference proteome</keyword>
<dbReference type="EMBL" id="CP089276">
    <property type="protein sequence ID" value="USP77544.1"/>
    <property type="molecule type" value="Genomic_DNA"/>
</dbReference>
<evidence type="ECO:0000256" key="2">
    <source>
        <dbReference type="ARBA" id="ARBA00006285"/>
    </source>
</evidence>
<dbReference type="InterPro" id="IPR029018">
    <property type="entry name" value="Hex-like_dom2"/>
</dbReference>
<dbReference type="FunFam" id="3.20.20.80:FF:000063">
    <property type="entry name" value="Beta-hexosaminidase"/>
    <property type="match status" value="1"/>
</dbReference>
<feature type="chain" id="PRO_5040309892" description="Beta-hexosaminidase" evidence="9">
    <location>
        <begin position="17"/>
        <end position="620"/>
    </location>
</feature>
<evidence type="ECO:0000256" key="3">
    <source>
        <dbReference type="ARBA" id="ARBA00022729"/>
    </source>
</evidence>
<feature type="domain" description="Glycoside hydrolase family 20 catalytic" evidence="10">
    <location>
        <begin position="223"/>
        <end position="562"/>
    </location>
</feature>
<evidence type="ECO:0000313" key="13">
    <source>
        <dbReference type="Proteomes" id="UP001056012"/>
    </source>
</evidence>
<comment type="similarity">
    <text evidence="2 7">Belongs to the glycosyl hydrolase 20 family.</text>
</comment>
<dbReference type="SUPFAM" id="SSF55545">
    <property type="entry name" value="beta-N-acetylhexosaminidase-like domain"/>
    <property type="match status" value="1"/>
</dbReference>
<dbReference type="GO" id="GO:0016020">
    <property type="term" value="C:membrane"/>
    <property type="evidence" value="ECO:0007669"/>
    <property type="project" value="TreeGrafter"/>
</dbReference>
<keyword evidence="3 9" id="KW-0732">Signal</keyword>
<sequence>MKPLIIYSLFSSFAAAIWPLPTSYEHGDVVLFIKKDTPFYWYKAGARNVGSLTDQFPFLFASNSDPGAHLQESGALELHKSYTDFSIDNQADNGTRDGISGNDIVDFAIKSSWKTLFYQNLYPWKFRPREWNEPSPGSSYVSRVDVKLLGADPQSVGKPLAGEVDESYSLTLTEEGTATVSANTSIGIARGLTTFTQLFYAHSNKEDVYTPLAPVTIFDAPQFQHRGINLDVSRNFFPVSDVKRQIDACAYNKMNRFHLHVTDSQSWPLEIPSMPELSAKGAYRPELVYTAADFKDLQSHAAIQGVEMITEIDMPGHTSSIAYSFPELIAAFNIQPNWDTYAAEPPSGTLKLNSTAVRNFLEKLFDDLLPRVHPYSSYFHTGGDEVNKNAYQLDDTVKSNDFAVLQPLMQAFVDRNHEQVRAMGLTPIVWEEMLLDWNLTLGSDVIVQSWLSDQSVAQIAAKGHKVLVGNYNFWYLDCGNGAWLNYDPSISADSWPYQDYCAPFHNWRLIYSLDPLAGVPQESQHLVLGGEAHMWAEQTDAANVDQMVWPRAAAAAEILWSGAKDAQGRNRSQIEAAPRLSEMRERLVAKGVGASSIQMPYCTMDGVVCQLGYGGNADRE</sequence>
<evidence type="ECO:0000313" key="12">
    <source>
        <dbReference type="EMBL" id="USP77544.1"/>
    </source>
</evidence>
<organism evidence="12 13">
    <name type="scientific">Curvularia clavata</name>
    <dbReference type="NCBI Taxonomy" id="95742"/>
    <lineage>
        <taxon>Eukaryota</taxon>
        <taxon>Fungi</taxon>
        <taxon>Dikarya</taxon>
        <taxon>Ascomycota</taxon>
        <taxon>Pezizomycotina</taxon>
        <taxon>Dothideomycetes</taxon>
        <taxon>Pleosporomycetidae</taxon>
        <taxon>Pleosporales</taxon>
        <taxon>Pleosporineae</taxon>
        <taxon>Pleosporaceae</taxon>
        <taxon>Curvularia</taxon>
    </lineage>
</organism>
<dbReference type="InterPro" id="IPR015883">
    <property type="entry name" value="Glyco_hydro_20_cat"/>
</dbReference>
<dbReference type="Pfam" id="PF14845">
    <property type="entry name" value="Glycohydro_20b2"/>
    <property type="match status" value="1"/>
</dbReference>
<dbReference type="VEuPathDB" id="FungiDB:yc1106_04818"/>
<dbReference type="OrthoDB" id="428480at2759"/>
<feature type="domain" description="Beta-hexosaminidase eukaryotic type N-terminal" evidence="11">
    <location>
        <begin position="17"/>
        <end position="198"/>
    </location>
</feature>
<evidence type="ECO:0000256" key="1">
    <source>
        <dbReference type="ARBA" id="ARBA00001231"/>
    </source>
</evidence>
<dbReference type="PANTHER" id="PTHR22600">
    <property type="entry name" value="BETA-HEXOSAMINIDASE"/>
    <property type="match status" value="1"/>
</dbReference>
<feature type="signal peptide" evidence="9">
    <location>
        <begin position="1"/>
        <end position="16"/>
    </location>
</feature>
<protein>
    <recommendedName>
        <fullName evidence="7">Beta-hexosaminidase</fullName>
        <ecNumber evidence="7">3.2.1.52</ecNumber>
    </recommendedName>
</protein>
<dbReference type="Proteomes" id="UP001056012">
    <property type="component" value="Chromosome 3"/>
</dbReference>
<evidence type="ECO:0000256" key="4">
    <source>
        <dbReference type="ARBA" id="ARBA00022801"/>
    </source>
</evidence>